<gene>
    <name evidence="1" type="ORF">A2310_01000</name>
</gene>
<evidence type="ECO:0000313" key="2">
    <source>
        <dbReference type="Proteomes" id="UP000178417"/>
    </source>
</evidence>
<dbReference type="GO" id="GO:1990351">
    <property type="term" value="C:transporter complex"/>
    <property type="evidence" value="ECO:0007669"/>
    <property type="project" value="TreeGrafter"/>
</dbReference>
<dbReference type="AlphaFoldDB" id="A0A1F4SN40"/>
<dbReference type="EMBL" id="MEUB01000035">
    <property type="protein sequence ID" value="OGC21845.1"/>
    <property type="molecule type" value="Genomic_DNA"/>
</dbReference>
<reference evidence="1 2" key="1">
    <citation type="journal article" date="2016" name="Nat. Commun.">
        <title>Thousands of microbial genomes shed light on interconnected biogeochemical processes in an aquifer system.</title>
        <authorList>
            <person name="Anantharaman K."/>
            <person name="Brown C.T."/>
            <person name="Hug L.A."/>
            <person name="Sharon I."/>
            <person name="Castelle C.J."/>
            <person name="Probst A.J."/>
            <person name="Thomas B.C."/>
            <person name="Singh A."/>
            <person name="Wilkins M.J."/>
            <person name="Karaoz U."/>
            <person name="Brodie E.L."/>
            <person name="Williams K.H."/>
            <person name="Hubbard S.S."/>
            <person name="Banfield J.F."/>
        </authorList>
    </citation>
    <scope>NUCLEOTIDE SEQUENCE [LARGE SCALE GENOMIC DNA]</scope>
</reference>
<dbReference type="STRING" id="1802579.A2310_01000"/>
<proteinExistence type="predicted"/>
<name>A0A1F4SN40_UNCSA</name>
<sequence length="772" mass="89467">MNKIFSTDIIPYVKKILPIIIFFIVFTCALASAEEKIPVKIKADKLKYIENSSLVEASGSVEVKFKEITIFADQLVLDSKTNIVTAEGNVRIKGLDYTAVASDVTYGIKNETSSYNDFKTILYPQNIKGGLFLSAKHIDDEKTKILGNEGEVTTCDYEHPHYFTTSKKVEYYPDDKIIGYNVTFYVLDVPIFWSPYIIYDLKRKGKRNWSIGHNEVEGDFIKTSWDYPYGQIFLDEMTKKSFGQGLTYYYKNANYSGDAYLYHIDEADTHLSDYVFKLNHSIGLTPQTKLGLNHISNAIYQVPQGRLNQSTYKLTFDHTSDRSLNSSLDVYDNRQGNQEQVNFQTRYSKNTQNTAYNFNLNQNKTDPRTIRISERLSHTQNIFSDKTKLNFNADYQCYIQNAGEYGNELLTPNFEISHFEDFYNVKYTENWRMDIDRELYANDSSDTYIESQPEITINFNPVDLNLFNLSSSLGYGWFHEVAYVPSIARNRDYSTSRYKTSLNAVKTIPAGPGTTINLNAGLDQFLYEPGDALNSFREGYALVSQGYNFFRNNLNYNRGISDGNSPFFFDKISTRYNNIKDLMVFYYSNNFEWRNECGFNYETRKYFNYDTNLMLNPIDAASLNFRSGFDIENQKYIDLISTAKLSPLQKLTIELSTVNDLNLGGLKQGNCLINLETASEKDWKNHWNFKLGYVYDTTIKDFKPVDLMVIKDLHCWEVKYTYSDYKKEFSFIFTLKAFPYEPFGYSGGRGFYFDSFEKALQKEVINESPTRY</sequence>
<evidence type="ECO:0000313" key="1">
    <source>
        <dbReference type="EMBL" id="OGC21845.1"/>
    </source>
</evidence>
<protein>
    <recommendedName>
        <fullName evidence="3">Organic solvent tolerance-like N-terminal domain-containing protein</fullName>
    </recommendedName>
</protein>
<dbReference type="Gene3D" id="2.60.450.10">
    <property type="entry name" value="Lipopolysaccharide (LPS) transport protein A like domain"/>
    <property type="match status" value="1"/>
</dbReference>
<dbReference type="InterPro" id="IPR050218">
    <property type="entry name" value="LptD"/>
</dbReference>
<dbReference type="Proteomes" id="UP000178417">
    <property type="component" value="Unassembled WGS sequence"/>
</dbReference>
<dbReference type="PANTHER" id="PTHR30189">
    <property type="entry name" value="LPS-ASSEMBLY PROTEIN"/>
    <property type="match status" value="1"/>
</dbReference>
<organism evidence="1 2">
    <name type="scientific">candidate division WOR-1 bacterium RIFOXYB2_FULL_37_13</name>
    <dbReference type="NCBI Taxonomy" id="1802579"/>
    <lineage>
        <taxon>Bacteria</taxon>
        <taxon>Bacillati</taxon>
        <taxon>Saganbacteria</taxon>
    </lineage>
</organism>
<comment type="caution">
    <text evidence="1">The sequence shown here is derived from an EMBL/GenBank/DDBJ whole genome shotgun (WGS) entry which is preliminary data.</text>
</comment>
<dbReference type="GO" id="GO:0009279">
    <property type="term" value="C:cell outer membrane"/>
    <property type="evidence" value="ECO:0007669"/>
    <property type="project" value="TreeGrafter"/>
</dbReference>
<evidence type="ECO:0008006" key="3">
    <source>
        <dbReference type="Google" id="ProtNLM"/>
    </source>
</evidence>
<accession>A0A1F4SN40</accession>
<dbReference type="PANTHER" id="PTHR30189:SF1">
    <property type="entry name" value="LPS-ASSEMBLY PROTEIN LPTD"/>
    <property type="match status" value="1"/>
</dbReference>